<dbReference type="EMBL" id="CP059066">
    <property type="protein sequence ID" value="QSQ10606.1"/>
    <property type="molecule type" value="Genomic_DNA"/>
</dbReference>
<evidence type="ECO:0000313" key="1">
    <source>
        <dbReference type="EMBL" id="QSQ10606.1"/>
    </source>
</evidence>
<dbReference type="Proteomes" id="UP000662904">
    <property type="component" value="Chromosome"/>
</dbReference>
<dbReference type="KEGG" id="kme:H0A61_03016"/>
<dbReference type="AlphaFoldDB" id="A0A8A0RTY7"/>
<keyword evidence="2" id="KW-1185">Reference proteome</keyword>
<protein>
    <recommendedName>
        <fullName evidence="3">TadE-like protein</fullName>
    </recommendedName>
</protein>
<accession>A0A8A0RTY7</accession>
<name>A0A8A0RTY7_9FIRM</name>
<proteinExistence type="predicted"/>
<sequence>MNNMLNRKGSAEIIGFLLILPFLLLPIINTVNMLGDLVRYDALRLAAKQALLRMEIEGGMTEDGMYILDSFLQSKNIDPADVHVDCTPYPVNYGEEVRICLTYQHRSRRYYITLTGLRRVEKDEPMVYGPISSVSKRRIE</sequence>
<reference evidence="1" key="1">
    <citation type="submission" date="2020-07" db="EMBL/GenBank/DDBJ databases">
        <title>Koleobacter methoxysyntrophicus gen. nov., sp. nov., a novel anaerobic bacterium isolated from deep subsurface oil field and proposal of Koleobacterales ord. nov. in the phylum Firmicutes.</title>
        <authorList>
            <person name="Sakamoto S."/>
            <person name="Tamaki H."/>
        </authorList>
    </citation>
    <scope>NUCLEOTIDE SEQUENCE</scope>
    <source>
        <strain evidence="1">NRmbB1</strain>
    </source>
</reference>
<organism evidence="1 2">
    <name type="scientific">Koleobacter methoxysyntrophicus</name>
    <dbReference type="NCBI Taxonomy" id="2751313"/>
    <lineage>
        <taxon>Bacteria</taxon>
        <taxon>Bacillati</taxon>
        <taxon>Bacillota</taxon>
        <taxon>Clostridia</taxon>
        <taxon>Koleobacterales</taxon>
        <taxon>Koleobacteraceae</taxon>
        <taxon>Koleobacter</taxon>
    </lineage>
</organism>
<evidence type="ECO:0000313" key="2">
    <source>
        <dbReference type="Proteomes" id="UP000662904"/>
    </source>
</evidence>
<evidence type="ECO:0008006" key="3">
    <source>
        <dbReference type="Google" id="ProtNLM"/>
    </source>
</evidence>
<gene>
    <name evidence="1" type="ORF">H0A61_03016</name>
</gene>